<reference evidence="1" key="1">
    <citation type="submission" date="2020-05" db="UniProtKB">
        <authorList>
            <consortium name="EnsemblMetazoa"/>
        </authorList>
    </citation>
    <scope>IDENTIFICATION</scope>
    <source>
        <strain evidence="1">MAF</strain>
    </source>
</reference>
<dbReference type="EnsemblMetazoa" id="AMEM004931-RA">
    <property type="protein sequence ID" value="AMEM004931-PA"/>
    <property type="gene ID" value="AMEM004931"/>
</dbReference>
<dbReference type="Proteomes" id="UP000075903">
    <property type="component" value="Unassembled WGS sequence"/>
</dbReference>
<evidence type="ECO:0000313" key="1">
    <source>
        <dbReference type="EnsemblMetazoa" id="AMEM004931-PA"/>
    </source>
</evidence>
<dbReference type="AlphaFoldDB" id="A0A182UWN5"/>
<proteinExistence type="predicted"/>
<dbReference type="VEuPathDB" id="VectorBase:AMEM004931"/>
<sequence length="128" mass="14168">MVWVTVNVKRSVVTLFPLRAPQAQKPPTDSGLYDTKDLGAFVPGTCKSIQTVRVIPYALSERESRSRYNATVTAKVFEETVALYAARERQQRCNLGRISERPVFELRGHVVIVFNAVIVVKCCAVGAG</sequence>
<organism evidence="1 2">
    <name type="scientific">Anopheles merus</name>
    <name type="common">Mosquito</name>
    <dbReference type="NCBI Taxonomy" id="30066"/>
    <lineage>
        <taxon>Eukaryota</taxon>
        <taxon>Metazoa</taxon>
        <taxon>Ecdysozoa</taxon>
        <taxon>Arthropoda</taxon>
        <taxon>Hexapoda</taxon>
        <taxon>Insecta</taxon>
        <taxon>Pterygota</taxon>
        <taxon>Neoptera</taxon>
        <taxon>Endopterygota</taxon>
        <taxon>Diptera</taxon>
        <taxon>Nematocera</taxon>
        <taxon>Culicoidea</taxon>
        <taxon>Culicidae</taxon>
        <taxon>Anophelinae</taxon>
        <taxon>Anopheles</taxon>
    </lineage>
</organism>
<name>A0A182UWN5_ANOME</name>
<evidence type="ECO:0000313" key="2">
    <source>
        <dbReference type="Proteomes" id="UP000075903"/>
    </source>
</evidence>
<keyword evidence="2" id="KW-1185">Reference proteome</keyword>
<accession>A0A182UWN5</accession>
<protein>
    <submittedName>
        <fullName evidence="1">Uncharacterized protein</fullName>
    </submittedName>
</protein>